<gene>
    <name evidence="1" type="ORF">P0Y55_17765</name>
</gene>
<evidence type="ECO:0000313" key="2">
    <source>
        <dbReference type="Proteomes" id="UP001178662"/>
    </source>
</evidence>
<keyword evidence="2" id="KW-1185">Reference proteome</keyword>
<sequence>MSNVKFYSEYDMACGWEIDKIIKKIDEHAIETDWFISDLIDFHNIIKYIAIKRIADYIVEQTGIDIKEYQKKIKQKIGQFIGENKSNFILLYDDVDFMDTEDFLEILENFSIYEGISEDAFKDLLNKEYVHIYIVLKFKKLIEYFDAVVREIILSDSRNAETIISKYLKESQLYLPLSLTEEEALSLIDDYIDSPNVNINDLRKIVNFPPSKGINIPDKIKLHAKRKAKEEEEKIFSKGTGIESGVSISYPMDQDEVISINADGNMVDIKVSRKWLEENLDYPTLWNNFIYLFYFVDDRFRLVFASKKNDMSALEYAMSPNGGHIYNTSFAFEFREMIGNAQIYSYTKVLSVLGVRLEDMIEWFFQIYVKKEFKINDFIVKMPSEDASYFEKCRTILPEIDRVFKQYNVLIEDGEIDQELIQMSSSSVKNKDIKSLNEKKYVYPSSKWCQTASYLLFSNQSGIFYLPSKGEKHKNFMDLIIKEKVTRNEFKEYQIQRMKWLFDNNLIRESDDSYIEFTNIKIIYVLKELYYRDVLSYWNFSNEIKKVIDNLASRSYVSFESTLLSRNEQDYFDFYLNKTKFTNGHDLRNRYLHGTNSNDEKQYEADYYSILKLIVIIIIKINDDLCIKENNSGLYD</sequence>
<dbReference type="EMBL" id="CP119317">
    <property type="protein sequence ID" value="WEK54357.1"/>
    <property type="molecule type" value="Genomic_DNA"/>
</dbReference>
<proteinExistence type="predicted"/>
<evidence type="ECO:0000313" key="1">
    <source>
        <dbReference type="EMBL" id="WEK54357.1"/>
    </source>
</evidence>
<organism evidence="1 2">
    <name type="scientific">Candidatus Cohnella colombiensis</name>
    <dbReference type="NCBI Taxonomy" id="3121368"/>
    <lineage>
        <taxon>Bacteria</taxon>
        <taxon>Bacillati</taxon>
        <taxon>Bacillota</taxon>
        <taxon>Bacilli</taxon>
        <taxon>Bacillales</taxon>
        <taxon>Paenibacillaceae</taxon>
        <taxon>Cohnella</taxon>
    </lineage>
</organism>
<protein>
    <submittedName>
        <fullName evidence="1">Uncharacterized protein</fullName>
    </submittedName>
</protein>
<reference evidence="1" key="1">
    <citation type="submission" date="2023-03" db="EMBL/GenBank/DDBJ databases">
        <title>Andean soil-derived lignocellulolytic bacterial consortium as a source of novel taxa and putative plastic-active enzymes.</title>
        <authorList>
            <person name="Diaz-Garcia L."/>
            <person name="Chuvochina M."/>
            <person name="Feuerriegel G."/>
            <person name="Bunk B."/>
            <person name="Sproer C."/>
            <person name="Streit W.R."/>
            <person name="Rodriguez L.M."/>
            <person name="Overmann J."/>
            <person name="Jimenez D.J."/>
        </authorList>
    </citation>
    <scope>NUCLEOTIDE SEQUENCE</scope>
    <source>
        <strain evidence="1">MAG 2441</strain>
    </source>
</reference>
<dbReference type="Proteomes" id="UP001178662">
    <property type="component" value="Chromosome"/>
</dbReference>
<dbReference type="AlphaFoldDB" id="A0AA95EYK5"/>
<name>A0AA95EYK5_9BACL</name>
<accession>A0AA95EYK5</accession>